<keyword evidence="2" id="KW-0408">Iron</keyword>
<dbReference type="AlphaFoldDB" id="A0AA97I265"/>
<dbReference type="Gene3D" id="1.10.630.10">
    <property type="entry name" value="Cytochrome P450"/>
    <property type="match status" value="1"/>
</dbReference>
<dbReference type="PROSITE" id="PS00086">
    <property type="entry name" value="CYTOCHROME_P450"/>
    <property type="match status" value="1"/>
</dbReference>
<dbReference type="KEGG" id="acoa:RB602_01785"/>
<proteinExistence type="inferred from homology"/>
<accession>A0AA97I265</accession>
<name>A0AA97I265_9SPHN</name>
<dbReference type="RefSeq" id="WP_317082407.1">
    <property type="nucleotide sequence ID" value="NZ_CP136594.1"/>
</dbReference>
<keyword evidence="2" id="KW-0349">Heme</keyword>
<keyword evidence="2" id="KW-0560">Oxidoreductase</keyword>
<organism evidence="3 4">
    <name type="scientific">Alterisphingorhabdus coralli</name>
    <dbReference type="NCBI Taxonomy" id="3071408"/>
    <lineage>
        <taxon>Bacteria</taxon>
        <taxon>Pseudomonadati</taxon>
        <taxon>Pseudomonadota</taxon>
        <taxon>Alphaproteobacteria</taxon>
        <taxon>Sphingomonadales</taxon>
        <taxon>Sphingomonadaceae</taxon>
        <taxon>Alterisphingorhabdus (ex Yan et al. 2024)</taxon>
    </lineage>
</organism>
<evidence type="ECO:0000256" key="2">
    <source>
        <dbReference type="RuleBase" id="RU000461"/>
    </source>
</evidence>
<gene>
    <name evidence="3" type="ORF">RB602_01785</name>
</gene>
<dbReference type="InterPro" id="IPR002397">
    <property type="entry name" value="Cyt_P450_B"/>
</dbReference>
<dbReference type="EMBL" id="CP136594">
    <property type="protein sequence ID" value="WOE75470.1"/>
    <property type="molecule type" value="Genomic_DNA"/>
</dbReference>
<keyword evidence="4" id="KW-1185">Reference proteome</keyword>
<dbReference type="InterPro" id="IPR036396">
    <property type="entry name" value="Cyt_P450_sf"/>
</dbReference>
<dbReference type="InterPro" id="IPR017972">
    <property type="entry name" value="Cyt_P450_CS"/>
</dbReference>
<dbReference type="Pfam" id="PF00067">
    <property type="entry name" value="p450"/>
    <property type="match status" value="1"/>
</dbReference>
<keyword evidence="2" id="KW-0503">Monooxygenase</keyword>
<dbReference type="CDD" id="cd11033">
    <property type="entry name" value="CYP142-like"/>
    <property type="match status" value="1"/>
</dbReference>
<keyword evidence="2" id="KW-0479">Metal-binding</keyword>
<dbReference type="PANTHER" id="PTHR46696">
    <property type="entry name" value="P450, PUTATIVE (EUROFUNG)-RELATED"/>
    <property type="match status" value="1"/>
</dbReference>
<evidence type="ECO:0000313" key="4">
    <source>
        <dbReference type="Proteomes" id="UP001302429"/>
    </source>
</evidence>
<dbReference type="GO" id="GO:0016705">
    <property type="term" value="F:oxidoreductase activity, acting on paired donors, with incorporation or reduction of molecular oxygen"/>
    <property type="evidence" value="ECO:0007669"/>
    <property type="project" value="InterPro"/>
</dbReference>
<evidence type="ECO:0000313" key="3">
    <source>
        <dbReference type="EMBL" id="WOE75470.1"/>
    </source>
</evidence>
<dbReference type="Proteomes" id="UP001302429">
    <property type="component" value="Chromosome"/>
</dbReference>
<protein>
    <submittedName>
        <fullName evidence="3">Cytochrome P450</fullName>
    </submittedName>
</protein>
<dbReference type="GO" id="GO:0020037">
    <property type="term" value="F:heme binding"/>
    <property type="evidence" value="ECO:0007669"/>
    <property type="project" value="InterPro"/>
</dbReference>
<comment type="similarity">
    <text evidence="1 2">Belongs to the cytochrome P450 family.</text>
</comment>
<sequence length="437" mass="50232">MASQAAIDTSGLTKAPTAVEALKNWYSNNPQTEEEDANPRDVSRAVLYSKDLWRAPFAEMRANAPINKVEDSFYGPYWNITSHKVIQHVEALPELFSSDISNGGITIAEPPEEREFDMPMFIAMDRPKHTGQRRTVAPAFTPAKMKDMEAEIRARTGEVLDSLPWDEEFDWVDKVSIELTTGMLAILFDFPWDDRRLLTFWSDWAGDVELTRARELEEKRREILFEMGGYFMQLWNQRVNAEPTPDLISMMIHSEAMNDMDFHEFMGNLVLLIVGGNDTTRNSMSAVAYGLTQFPEQRAKLQQNPDLIPNAVQEIIRWQTPLSHMRRTATEDTDLFGHEIKKGDKLILWYISANRDEEVFEDADQIIVDRPNARRNLSFGYGIHRCVGARLAELQLRVLLEEMAARRMQVDVTGPVERVHACFVHGYREMPVKISKY</sequence>
<dbReference type="SUPFAM" id="SSF48264">
    <property type="entry name" value="Cytochrome P450"/>
    <property type="match status" value="1"/>
</dbReference>
<dbReference type="PANTHER" id="PTHR46696:SF1">
    <property type="entry name" value="CYTOCHROME P450 YJIB-RELATED"/>
    <property type="match status" value="1"/>
</dbReference>
<dbReference type="GO" id="GO:0004497">
    <property type="term" value="F:monooxygenase activity"/>
    <property type="evidence" value="ECO:0007669"/>
    <property type="project" value="UniProtKB-KW"/>
</dbReference>
<evidence type="ECO:0000256" key="1">
    <source>
        <dbReference type="ARBA" id="ARBA00010617"/>
    </source>
</evidence>
<dbReference type="InterPro" id="IPR001128">
    <property type="entry name" value="Cyt_P450"/>
</dbReference>
<dbReference type="PRINTS" id="PR00359">
    <property type="entry name" value="BP450"/>
</dbReference>
<reference evidence="3 4" key="1">
    <citation type="submission" date="2023-10" db="EMBL/GenBank/DDBJ databases">
        <title>Complete genome sequence of a Sphingomonadaceae bacterium.</title>
        <authorList>
            <person name="Yan C."/>
        </authorList>
    </citation>
    <scope>NUCLEOTIDE SEQUENCE [LARGE SCALE GENOMIC DNA]</scope>
    <source>
        <strain evidence="3 4">SCSIO 66989</strain>
    </source>
</reference>
<dbReference type="GO" id="GO:0005506">
    <property type="term" value="F:iron ion binding"/>
    <property type="evidence" value="ECO:0007669"/>
    <property type="project" value="InterPro"/>
</dbReference>